<gene>
    <name evidence="1" type="ORF">HMPREF9453_01527</name>
</gene>
<accession>H1D1N9</accession>
<protein>
    <submittedName>
        <fullName evidence="1">Uncharacterized protein</fullName>
    </submittedName>
</protein>
<reference evidence="1 2" key="1">
    <citation type="submission" date="2011-11" db="EMBL/GenBank/DDBJ databases">
        <title>The Genome Sequence of Dialister succinatiphilus YIT 11850.</title>
        <authorList>
            <consortium name="The Broad Institute Genome Sequencing Platform"/>
            <person name="Earl A."/>
            <person name="Ward D."/>
            <person name="Feldgarden M."/>
            <person name="Gevers D."/>
            <person name="Morotomi M."/>
            <person name="Young S.K."/>
            <person name="Zeng Q."/>
            <person name="Gargeya S."/>
            <person name="Fitzgerald M."/>
            <person name="Haas B."/>
            <person name="Abouelleil A."/>
            <person name="Alvarado L."/>
            <person name="Arachchi H.M."/>
            <person name="Berlin A."/>
            <person name="Brown A."/>
            <person name="Chapman S.B."/>
            <person name="Dunbar C."/>
            <person name="Gearin G."/>
            <person name="Goldberg J."/>
            <person name="Griggs A."/>
            <person name="Gujja S."/>
            <person name="Heiman D."/>
            <person name="Howarth C."/>
            <person name="Lui A."/>
            <person name="MacDonald P.J.P."/>
            <person name="Montmayeur A."/>
            <person name="Murphy C."/>
            <person name="Neiman D."/>
            <person name="Pearson M."/>
            <person name="Priest M."/>
            <person name="Roberts A."/>
            <person name="Saif S."/>
            <person name="Shea T."/>
            <person name="Sisk P."/>
            <person name="Stolte C."/>
            <person name="Sykes S."/>
            <person name="Wortman J."/>
            <person name="Nusbaum C."/>
            <person name="Birren B."/>
        </authorList>
    </citation>
    <scope>NUCLEOTIDE SEQUENCE [LARGE SCALE GENOMIC DNA]</scope>
    <source>
        <strain evidence="1 2">YIT 11850</strain>
    </source>
</reference>
<dbReference type="STRING" id="742743.HMPREF9453_01527"/>
<proteinExistence type="predicted"/>
<dbReference type="HOGENOM" id="CLU_2769182_0_0_9"/>
<dbReference type="EMBL" id="ADLT01000050">
    <property type="protein sequence ID" value="EHO62567.1"/>
    <property type="molecule type" value="Genomic_DNA"/>
</dbReference>
<comment type="caution">
    <text evidence="1">The sequence shown here is derived from an EMBL/GenBank/DDBJ whole genome shotgun (WGS) entry which is preliminary data.</text>
</comment>
<evidence type="ECO:0000313" key="2">
    <source>
        <dbReference type="Proteomes" id="UP000003277"/>
    </source>
</evidence>
<keyword evidence="2" id="KW-1185">Reference proteome</keyword>
<evidence type="ECO:0000313" key="1">
    <source>
        <dbReference type="EMBL" id="EHO62567.1"/>
    </source>
</evidence>
<dbReference type="AlphaFoldDB" id="H1D1N9"/>
<organism evidence="1 2">
    <name type="scientific">Dialister succinatiphilus YIT 11850</name>
    <dbReference type="NCBI Taxonomy" id="742743"/>
    <lineage>
        <taxon>Bacteria</taxon>
        <taxon>Bacillati</taxon>
        <taxon>Bacillota</taxon>
        <taxon>Negativicutes</taxon>
        <taxon>Veillonellales</taxon>
        <taxon>Veillonellaceae</taxon>
        <taxon>Dialister</taxon>
    </lineage>
</organism>
<sequence>MTGLTAGGFLSLTAFQAEGCGIALGHTFGVRVLKMDRPAAGGFLSLTALQAEGCGIALAVHSEHILKER</sequence>
<dbReference type="Proteomes" id="UP000003277">
    <property type="component" value="Unassembled WGS sequence"/>
</dbReference>
<name>H1D1N9_9FIRM</name>